<dbReference type="InterPro" id="IPR043502">
    <property type="entry name" value="DNA/RNA_pol_sf"/>
</dbReference>
<evidence type="ECO:0000256" key="5">
    <source>
        <dbReference type="PROSITE-ProRule" id="PRU00047"/>
    </source>
</evidence>
<evidence type="ECO:0000256" key="4">
    <source>
        <dbReference type="ARBA" id="ARBA00022801"/>
    </source>
</evidence>
<keyword evidence="6" id="KW-0175">Coiled coil</keyword>
<dbReference type="Pfam" id="PF00098">
    <property type="entry name" value="zf-CCHC"/>
    <property type="match status" value="1"/>
</dbReference>
<dbReference type="Pfam" id="PF14223">
    <property type="entry name" value="Retrotran_gag_2"/>
    <property type="match status" value="1"/>
</dbReference>
<dbReference type="Proteomes" id="UP000075243">
    <property type="component" value="Unassembled WGS sequence"/>
</dbReference>
<feature type="coiled-coil region" evidence="6">
    <location>
        <begin position="188"/>
        <end position="215"/>
    </location>
</feature>
<keyword evidence="3" id="KW-0064">Aspartyl protease</keyword>
<keyword evidence="1" id="KW-0645">Protease</keyword>
<dbReference type="PROSITE" id="PS50994">
    <property type="entry name" value="INTEGRASE"/>
    <property type="match status" value="1"/>
</dbReference>
<dbReference type="PROSITE" id="PS50158">
    <property type="entry name" value="ZF_CCHC"/>
    <property type="match status" value="1"/>
</dbReference>
<dbReference type="Pfam" id="PF00665">
    <property type="entry name" value="rve"/>
    <property type="match status" value="1"/>
</dbReference>
<dbReference type="GO" id="GO:0015074">
    <property type="term" value="P:DNA integration"/>
    <property type="evidence" value="ECO:0007669"/>
    <property type="project" value="InterPro"/>
</dbReference>
<dbReference type="Pfam" id="PF13976">
    <property type="entry name" value="gag_pre-integrs"/>
    <property type="match status" value="1"/>
</dbReference>
<keyword evidence="5" id="KW-0862">Zinc</keyword>
<dbReference type="SMART" id="SM00343">
    <property type="entry name" value="ZnF_C2HC"/>
    <property type="match status" value="1"/>
</dbReference>
<protein>
    <submittedName>
        <fullName evidence="9">Retrovirus-related Pol polyprotein from transposon TNT 1-94</fullName>
    </submittedName>
</protein>
<keyword evidence="4" id="KW-0378">Hydrolase</keyword>
<dbReference type="InterPro" id="IPR001584">
    <property type="entry name" value="Integrase_cat-core"/>
</dbReference>
<dbReference type="Pfam" id="PF25597">
    <property type="entry name" value="SH3_retrovirus"/>
    <property type="match status" value="1"/>
</dbReference>
<dbReference type="Gramene" id="C.cajan_40023.t">
    <property type="protein sequence ID" value="C.cajan_40023.t"/>
    <property type="gene ID" value="C.cajan_40023"/>
</dbReference>
<evidence type="ECO:0000259" key="8">
    <source>
        <dbReference type="PROSITE" id="PS50994"/>
    </source>
</evidence>
<dbReference type="SUPFAM" id="SSF56672">
    <property type="entry name" value="DNA/RNA polymerases"/>
    <property type="match status" value="1"/>
</dbReference>
<dbReference type="EMBL" id="KQ484324">
    <property type="protein sequence ID" value="KYP35753.1"/>
    <property type="molecule type" value="Genomic_DNA"/>
</dbReference>
<dbReference type="InterPro" id="IPR013103">
    <property type="entry name" value="RVT_2"/>
</dbReference>
<accession>A0A151QZS0</accession>
<dbReference type="InterPro" id="IPR039537">
    <property type="entry name" value="Retrotran_Ty1/copia-like"/>
</dbReference>
<keyword evidence="10" id="KW-1185">Reference proteome</keyword>
<dbReference type="PANTHER" id="PTHR42648">
    <property type="entry name" value="TRANSPOSASE, PUTATIVE-RELATED"/>
    <property type="match status" value="1"/>
</dbReference>
<gene>
    <name evidence="9" type="ORF">KK1_043206</name>
</gene>
<evidence type="ECO:0000256" key="1">
    <source>
        <dbReference type="ARBA" id="ARBA00022670"/>
    </source>
</evidence>
<dbReference type="GO" id="GO:0003676">
    <property type="term" value="F:nucleic acid binding"/>
    <property type="evidence" value="ECO:0007669"/>
    <property type="project" value="InterPro"/>
</dbReference>
<dbReference type="InterPro" id="IPR012337">
    <property type="entry name" value="RNaseH-like_sf"/>
</dbReference>
<dbReference type="SUPFAM" id="SSF53098">
    <property type="entry name" value="Ribonuclease H-like"/>
    <property type="match status" value="1"/>
</dbReference>
<sequence>MAGLTNGIPLPKLTKDVNYDNWKLQMKALLGSQDNWDVVENGYEEPVTTEGYTNAQLNALKVARAKDKATLYLLYRAVDESSFEKIANAKSSKEAWDILEKAKKGDERVKQVRLQTLRGELENMRMKESEGVSEFITRVETVANKLNRNGENLPSSRVVEKILRSLTDDFENIVCAIEESKDLSTLTVEELTGSLEAYEQRKKNKKEKGESLEQALQAKATIKEEKVLYAQNNRGRGRGRGLGGRGRGGRGNEYECYSIKCYNCGNLGHISKDCRSEKKKEEPTNFLAEEEDEGLLLVTTIPETEIKPSCSSEIKPSCTDNSVWYLDTGASNHMCGDEHLFKMLSKEEVGSVSFGDASKVTVKGRGTIRYQQRNGKIGEIRDVYYVPDLRSNILSMGQLMEKGYSVLMKDRELQLKDKLGRLVAQVEMKKNRMYKLELKIVRDECMQLDLEDEAMKWHRRFGHLHFRGLTELVKKEMVIGLPKMEFEKKFCEECVIGKHARTSFPRSSEYRAKEQLGLIHTDLCGPITPESFSGKKYFLSFIDDFSRKTWVYFLKEKLEVFETFKKFKVMVEKEMSTFVKAVRSDRGGEFTSVEFNKYCEEHGIKRFLTAPYSPQQNGVAERKNRTILDMVRSMLKGKNMPKKFWAEAVQCAVYVQNRCPHAKLGEKTPQEIWSGMKPSVSHLRVFGSLAYGQVPRQQRTKLEDRSKKYIFIGYDEKSKAYKLFDPDNKKVVVSRDVHVEETKQWCWSNSAEVETSSDSSDIVVPSTITTTELSDEESELQQPRMRSLREIYDTTSEVHAVCLLADSEDLSFEKAVQDEKWRTAMDEEFEAIERNKTWELTNLPEGARPIGVKWVYKKKLNAEGEVERYKARLVVKGYKQKEGVDYDEVFAPVTRMESIRLLISLAAQRQWKILQMDVKSAFLNGVLKEEVYVEQPLGYMKRGEEKKVLRLRKALYGLKQAPRAWNERIDGYFKKNGYEQCPYEHALYIKNSGKDMMVVALYVDDLIFTGSNAKLIKEFKEIMEKEFEMTDLGLMKYFLGLEVKQSDEGIFISQERYALEILKKFKMEDCNPVSTPMEPGTKLSKFDGGDRADSGRYRSLVGSLRYLTSTRPDLMLSVGITSRFMEDPSYTHWKALKRILRYVRGSLSLGLFYSKSDDYRLVGYSDSDWCGDVDDRKSTSGYVFLLGNTAFTWLSKKQPIVTLSTCEAEYVAASWSVCHAVWLSNLLRHMGVIRDEAIVIRVDNKSAIELAKNPVNHGRSKHIDVRFHFIREQIRQGKVELEHVGSRVQAADIFTKPLPTTLLENCKKLIGMRDGKSI</sequence>
<evidence type="ECO:0000313" key="10">
    <source>
        <dbReference type="Proteomes" id="UP000075243"/>
    </source>
</evidence>
<evidence type="ECO:0000256" key="2">
    <source>
        <dbReference type="ARBA" id="ARBA00022723"/>
    </source>
</evidence>
<dbReference type="InterPro" id="IPR025724">
    <property type="entry name" value="GAG-pre-integrase_dom"/>
</dbReference>
<dbReference type="PANTHER" id="PTHR42648:SF18">
    <property type="entry name" value="RETROTRANSPOSON, UNCLASSIFIED-LIKE PROTEIN"/>
    <property type="match status" value="1"/>
</dbReference>
<dbReference type="Pfam" id="PF22936">
    <property type="entry name" value="Pol_BBD"/>
    <property type="match status" value="1"/>
</dbReference>
<dbReference type="Gene3D" id="4.10.60.10">
    <property type="entry name" value="Zinc finger, CCHC-type"/>
    <property type="match status" value="1"/>
</dbReference>
<organism evidence="9 10">
    <name type="scientific">Cajanus cajan</name>
    <name type="common">Pigeon pea</name>
    <name type="synonym">Cajanus indicus</name>
    <dbReference type="NCBI Taxonomy" id="3821"/>
    <lineage>
        <taxon>Eukaryota</taxon>
        <taxon>Viridiplantae</taxon>
        <taxon>Streptophyta</taxon>
        <taxon>Embryophyta</taxon>
        <taxon>Tracheophyta</taxon>
        <taxon>Spermatophyta</taxon>
        <taxon>Magnoliopsida</taxon>
        <taxon>eudicotyledons</taxon>
        <taxon>Gunneridae</taxon>
        <taxon>Pentapetalae</taxon>
        <taxon>rosids</taxon>
        <taxon>fabids</taxon>
        <taxon>Fabales</taxon>
        <taxon>Fabaceae</taxon>
        <taxon>Papilionoideae</taxon>
        <taxon>50 kb inversion clade</taxon>
        <taxon>NPAAA clade</taxon>
        <taxon>indigoferoid/millettioid clade</taxon>
        <taxon>Phaseoleae</taxon>
        <taxon>Cajanus</taxon>
    </lineage>
</organism>
<evidence type="ECO:0000256" key="3">
    <source>
        <dbReference type="ARBA" id="ARBA00022750"/>
    </source>
</evidence>
<dbReference type="InterPro" id="IPR057670">
    <property type="entry name" value="SH3_retrovirus"/>
</dbReference>
<dbReference type="CDD" id="cd09272">
    <property type="entry name" value="RNase_HI_RT_Ty1"/>
    <property type="match status" value="1"/>
</dbReference>
<evidence type="ECO:0000259" key="7">
    <source>
        <dbReference type="PROSITE" id="PS50158"/>
    </source>
</evidence>
<dbReference type="Pfam" id="PF07727">
    <property type="entry name" value="RVT_2"/>
    <property type="match status" value="1"/>
</dbReference>
<keyword evidence="5" id="KW-0863">Zinc-finger</keyword>
<dbReference type="Gene3D" id="3.30.420.10">
    <property type="entry name" value="Ribonuclease H-like superfamily/Ribonuclease H"/>
    <property type="match status" value="1"/>
</dbReference>
<dbReference type="InterPro" id="IPR001878">
    <property type="entry name" value="Znf_CCHC"/>
</dbReference>
<name>A0A151QZS0_CAJCA</name>
<reference evidence="9" key="1">
    <citation type="journal article" date="2012" name="Nat. Biotechnol.">
        <title>Draft genome sequence of pigeonpea (Cajanus cajan), an orphan legume crop of resource-poor farmers.</title>
        <authorList>
            <person name="Varshney R.K."/>
            <person name="Chen W."/>
            <person name="Li Y."/>
            <person name="Bharti A.K."/>
            <person name="Saxena R.K."/>
            <person name="Schlueter J.A."/>
            <person name="Donoghue M.T."/>
            <person name="Azam S."/>
            <person name="Fan G."/>
            <person name="Whaley A.M."/>
            <person name="Farmer A.D."/>
            <person name="Sheridan J."/>
            <person name="Iwata A."/>
            <person name="Tuteja R."/>
            <person name="Penmetsa R.V."/>
            <person name="Wu W."/>
            <person name="Upadhyaya H.D."/>
            <person name="Yang S.P."/>
            <person name="Shah T."/>
            <person name="Saxena K.B."/>
            <person name="Michael T."/>
            <person name="McCombie W.R."/>
            <person name="Yang B."/>
            <person name="Zhang G."/>
            <person name="Yang H."/>
            <person name="Wang J."/>
            <person name="Spillane C."/>
            <person name="Cook D.R."/>
            <person name="May G.D."/>
            <person name="Xu X."/>
            <person name="Jackson S.A."/>
        </authorList>
    </citation>
    <scope>NUCLEOTIDE SEQUENCE [LARGE SCALE GENOMIC DNA]</scope>
</reference>
<dbReference type="GO" id="GO:0008270">
    <property type="term" value="F:zinc ion binding"/>
    <property type="evidence" value="ECO:0007669"/>
    <property type="project" value="UniProtKB-KW"/>
</dbReference>
<evidence type="ECO:0000313" key="9">
    <source>
        <dbReference type="EMBL" id="KYP35753.1"/>
    </source>
</evidence>
<dbReference type="InterPro" id="IPR054722">
    <property type="entry name" value="PolX-like_BBD"/>
</dbReference>
<evidence type="ECO:0000256" key="6">
    <source>
        <dbReference type="SAM" id="Coils"/>
    </source>
</evidence>
<dbReference type="SUPFAM" id="SSF57756">
    <property type="entry name" value="Retrovirus zinc finger-like domains"/>
    <property type="match status" value="1"/>
</dbReference>
<dbReference type="GO" id="GO:0004190">
    <property type="term" value="F:aspartic-type endopeptidase activity"/>
    <property type="evidence" value="ECO:0007669"/>
    <property type="project" value="UniProtKB-KW"/>
</dbReference>
<dbReference type="InterPro" id="IPR036875">
    <property type="entry name" value="Znf_CCHC_sf"/>
</dbReference>
<dbReference type="InterPro" id="IPR036397">
    <property type="entry name" value="RNaseH_sf"/>
</dbReference>
<dbReference type="GO" id="GO:0006508">
    <property type="term" value="P:proteolysis"/>
    <property type="evidence" value="ECO:0007669"/>
    <property type="project" value="UniProtKB-KW"/>
</dbReference>
<keyword evidence="2" id="KW-0479">Metal-binding</keyword>
<feature type="domain" description="CCHC-type" evidence="7">
    <location>
        <begin position="260"/>
        <end position="276"/>
    </location>
</feature>
<proteinExistence type="predicted"/>
<feature type="domain" description="Integrase catalytic" evidence="8">
    <location>
        <begin position="501"/>
        <end position="677"/>
    </location>
</feature>